<protein>
    <submittedName>
        <fullName evidence="2">Uncharacterized protein</fullName>
    </submittedName>
</protein>
<accession>A0ABS1DCI1</accession>
<dbReference type="Proteomes" id="UP001296873">
    <property type="component" value="Unassembled WGS sequence"/>
</dbReference>
<evidence type="ECO:0000313" key="3">
    <source>
        <dbReference type="Proteomes" id="UP001296873"/>
    </source>
</evidence>
<reference evidence="2 3" key="1">
    <citation type="journal article" date="2020" name="Microorganisms">
        <title>Osmotic Adaptation and Compatible Solute Biosynthesis of Phototrophic Bacteria as Revealed from Genome Analyses.</title>
        <authorList>
            <person name="Imhoff J.F."/>
            <person name="Rahn T."/>
            <person name="Kunzel S."/>
            <person name="Keller A."/>
            <person name="Neulinger S.C."/>
        </authorList>
    </citation>
    <scope>NUCLEOTIDE SEQUENCE [LARGE SCALE GENOMIC DNA]</scope>
    <source>
        <strain evidence="2 3">DSM 9895</strain>
    </source>
</reference>
<proteinExistence type="predicted"/>
<organism evidence="2 3">
    <name type="scientific">Rhodovibrio sodomensis</name>
    <dbReference type="NCBI Taxonomy" id="1088"/>
    <lineage>
        <taxon>Bacteria</taxon>
        <taxon>Pseudomonadati</taxon>
        <taxon>Pseudomonadota</taxon>
        <taxon>Alphaproteobacteria</taxon>
        <taxon>Rhodospirillales</taxon>
        <taxon>Rhodovibrionaceae</taxon>
        <taxon>Rhodovibrio</taxon>
    </lineage>
</organism>
<comment type="caution">
    <text evidence="2">The sequence shown here is derived from an EMBL/GenBank/DDBJ whole genome shotgun (WGS) entry which is preliminary data.</text>
</comment>
<name>A0ABS1DCI1_9PROT</name>
<sequence length="122" mass="13176">MTGKMTGSLSDPGVVRLAGSRPTDGTPWYYVTGKKAALIARWDARPHVFGAHGLEDPSGSGNALLIRENGRRLRCQFQFGQDRRVGVGACQNDRTAIYDMWIGPRGGELAARFAGEQPADDA</sequence>
<evidence type="ECO:0000256" key="1">
    <source>
        <dbReference type="SAM" id="MobiDB-lite"/>
    </source>
</evidence>
<keyword evidence="3" id="KW-1185">Reference proteome</keyword>
<feature type="region of interest" description="Disordered" evidence="1">
    <location>
        <begin position="1"/>
        <end position="23"/>
    </location>
</feature>
<gene>
    <name evidence="2" type="ORF">CKO28_03445</name>
</gene>
<dbReference type="EMBL" id="NRRL01000004">
    <property type="protein sequence ID" value="MBK1667100.1"/>
    <property type="molecule type" value="Genomic_DNA"/>
</dbReference>
<evidence type="ECO:0000313" key="2">
    <source>
        <dbReference type="EMBL" id="MBK1667100.1"/>
    </source>
</evidence>